<evidence type="ECO:0000313" key="8">
    <source>
        <dbReference type="Proteomes" id="UP000291088"/>
    </source>
</evidence>
<dbReference type="GO" id="GO:0061579">
    <property type="term" value="F:N-acyl homoserine lactone synthase activity"/>
    <property type="evidence" value="ECO:0007669"/>
    <property type="project" value="UniProtKB-UniRule"/>
</dbReference>
<organism evidence="7 8">
    <name type="scientific">Ciceribacter ferrooxidans</name>
    <dbReference type="NCBI Taxonomy" id="2509717"/>
    <lineage>
        <taxon>Bacteria</taxon>
        <taxon>Pseudomonadati</taxon>
        <taxon>Pseudomonadota</taxon>
        <taxon>Alphaproteobacteria</taxon>
        <taxon>Hyphomicrobiales</taxon>
        <taxon>Rhizobiaceae</taxon>
        <taxon>Ciceribacter</taxon>
    </lineage>
</organism>
<dbReference type="InterPro" id="IPR001690">
    <property type="entry name" value="Autoind_synthase"/>
</dbReference>
<dbReference type="PANTHER" id="PTHR39322:SF1">
    <property type="entry name" value="ISOVALERYL-HOMOSERINE LACTONE SYNTHASE"/>
    <property type="match status" value="1"/>
</dbReference>
<dbReference type="SUPFAM" id="SSF55729">
    <property type="entry name" value="Acyl-CoA N-acyltransferases (Nat)"/>
    <property type="match status" value="1"/>
</dbReference>
<keyword evidence="4 5" id="KW-0071">Autoinducer synthesis</keyword>
<keyword evidence="8" id="KW-1185">Reference proteome</keyword>
<dbReference type="AlphaFoldDB" id="A0A4Q2TWD7"/>
<comment type="caution">
    <text evidence="7">The sequence shown here is derived from an EMBL/GenBank/DDBJ whole genome shotgun (WGS) entry which is preliminary data.</text>
</comment>
<dbReference type="EMBL" id="SDVB01000106">
    <property type="protein sequence ID" value="RYC23175.1"/>
    <property type="molecule type" value="Genomic_DNA"/>
</dbReference>
<keyword evidence="3 6" id="KW-0949">S-adenosyl-L-methionine</keyword>
<dbReference type="Gene3D" id="3.40.630.30">
    <property type="match status" value="1"/>
</dbReference>
<accession>A0A4Q2TWD7</accession>
<keyword evidence="1 5" id="KW-0673">Quorum sensing</keyword>
<reference evidence="7 8" key="1">
    <citation type="submission" date="2019-01" db="EMBL/GenBank/DDBJ databases">
        <authorList>
            <person name="Deng T."/>
        </authorList>
    </citation>
    <scope>NUCLEOTIDE SEQUENCE [LARGE SCALE GENOMIC DNA]</scope>
    <source>
        <strain evidence="7 8">F8825</strain>
    </source>
</reference>
<comment type="catalytic activity">
    <reaction evidence="6">
        <text>a fatty acyl-[ACP] + S-adenosyl-L-methionine = an N-acyl-L-homoserine lactone + S-methyl-5'-thioadenosine + holo-[ACP] + H(+)</text>
        <dbReference type="Rhea" id="RHEA:10096"/>
        <dbReference type="Rhea" id="RHEA-COMP:9685"/>
        <dbReference type="Rhea" id="RHEA-COMP:14125"/>
        <dbReference type="ChEBI" id="CHEBI:15378"/>
        <dbReference type="ChEBI" id="CHEBI:17509"/>
        <dbReference type="ChEBI" id="CHEBI:55474"/>
        <dbReference type="ChEBI" id="CHEBI:59789"/>
        <dbReference type="ChEBI" id="CHEBI:64479"/>
        <dbReference type="ChEBI" id="CHEBI:138651"/>
        <dbReference type="EC" id="2.3.1.184"/>
    </reaction>
</comment>
<comment type="similarity">
    <text evidence="5 6">Belongs to the autoinducer synthase family.</text>
</comment>
<evidence type="ECO:0000256" key="1">
    <source>
        <dbReference type="ARBA" id="ARBA00022654"/>
    </source>
</evidence>
<sequence length="210" mass="24061">MIEIITTENIHLYRTEMDEAYRLRHDVFVDEKGWRDLAQADQREIDQFDNEHALHMICRQNGKVVGYQRMLPTTKPHLLSSVLADLCEVERPVGDHIWEWTRYCVAKPHRERGRALSPVANALLSAIVEWGMESGVDRIIIEMEPIWLLRLVQLNFMVTPLGIPREIGGDSVVAVVAKFDHRTLQMLQAMRGNSKRVLKDCPPSAVVAAQ</sequence>
<dbReference type="InterPro" id="IPR016181">
    <property type="entry name" value="Acyl_CoA_acyltransferase"/>
</dbReference>
<dbReference type="PANTHER" id="PTHR39322">
    <property type="entry name" value="ACYL-HOMOSERINE-LACTONE SYNTHASE"/>
    <property type="match status" value="1"/>
</dbReference>
<evidence type="ECO:0000256" key="3">
    <source>
        <dbReference type="ARBA" id="ARBA00022691"/>
    </source>
</evidence>
<evidence type="ECO:0000256" key="4">
    <source>
        <dbReference type="ARBA" id="ARBA00022929"/>
    </source>
</evidence>
<dbReference type="Proteomes" id="UP000291088">
    <property type="component" value="Unassembled WGS sequence"/>
</dbReference>
<evidence type="ECO:0000256" key="6">
    <source>
        <dbReference type="RuleBase" id="RU361135"/>
    </source>
</evidence>
<dbReference type="PRINTS" id="PR01549">
    <property type="entry name" value="AUTOINDCRSYN"/>
</dbReference>
<proteinExistence type="inferred from homology"/>
<evidence type="ECO:0000256" key="2">
    <source>
        <dbReference type="ARBA" id="ARBA00022679"/>
    </source>
</evidence>
<dbReference type="OrthoDB" id="6169313at2"/>
<dbReference type="EC" id="2.3.1.184" evidence="6"/>
<dbReference type="GO" id="GO:0007165">
    <property type="term" value="P:signal transduction"/>
    <property type="evidence" value="ECO:0007669"/>
    <property type="project" value="TreeGrafter"/>
</dbReference>
<evidence type="ECO:0000313" key="7">
    <source>
        <dbReference type="EMBL" id="RYC23175.1"/>
    </source>
</evidence>
<keyword evidence="2 6" id="KW-0808">Transferase</keyword>
<dbReference type="PROSITE" id="PS51187">
    <property type="entry name" value="AUTOINDUCER_SYNTH_2"/>
    <property type="match status" value="1"/>
</dbReference>
<name>A0A4Q2TWD7_9HYPH</name>
<gene>
    <name evidence="7" type="ORF">EUU22_03480</name>
</gene>
<evidence type="ECO:0000256" key="5">
    <source>
        <dbReference type="PROSITE-ProRule" id="PRU00533"/>
    </source>
</evidence>
<protein>
    <recommendedName>
        <fullName evidence="6">Acyl-homoserine-lactone synthase</fullName>
        <ecNumber evidence="6">2.3.1.184</ecNumber>
    </recommendedName>
    <alternativeName>
        <fullName evidence="6">Autoinducer synthesis protein</fullName>
    </alternativeName>
</protein>
<dbReference type="GO" id="GO:0009372">
    <property type="term" value="P:quorum sensing"/>
    <property type="evidence" value="ECO:0007669"/>
    <property type="project" value="UniProtKB-UniRule"/>
</dbReference>
<dbReference type="RefSeq" id="WP_129330711.1">
    <property type="nucleotide sequence ID" value="NZ_SDVB01000106.1"/>
</dbReference>
<dbReference type="Pfam" id="PF00765">
    <property type="entry name" value="Autoind_synth"/>
    <property type="match status" value="1"/>
</dbReference>